<dbReference type="EMBL" id="JAUSUB010000004">
    <property type="protein sequence ID" value="MDQ0269561.1"/>
    <property type="molecule type" value="Genomic_DNA"/>
</dbReference>
<protein>
    <submittedName>
        <fullName evidence="2">Uncharacterized protein</fullName>
    </submittedName>
</protein>
<evidence type="ECO:0000313" key="2">
    <source>
        <dbReference type="EMBL" id="MDQ0269561.1"/>
    </source>
</evidence>
<evidence type="ECO:0000313" key="3">
    <source>
        <dbReference type="Proteomes" id="UP001238088"/>
    </source>
</evidence>
<comment type="caution">
    <text evidence="2">The sequence shown here is derived from an EMBL/GenBank/DDBJ whole genome shotgun (WGS) entry which is preliminary data.</text>
</comment>
<name>A0ABU0AE88_9BACI</name>
<dbReference type="RefSeq" id="WP_307473211.1">
    <property type="nucleotide sequence ID" value="NZ_JAUSUB010000004.1"/>
</dbReference>
<feature type="region of interest" description="Disordered" evidence="1">
    <location>
        <begin position="1"/>
        <end position="41"/>
    </location>
</feature>
<sequence>MGRKKKLGKKNIKEHPFSEEISDGEERNQRYHQPRYTIKSQ</sequence>
<keyword evidence="3" id="KW-1185">Reference proteome</keyword>
<feature type="compositionally biased region" description="Basic residues" evidence="1">
    <location>
        <begin position="1"/>
        <end position="10"/>
    </location>
</feature>
<reference evidence="2 3" key="1">
    <citation type="submission" date="2023-07" db="EMBL/GenBank/DDBJ databases">
        <title>Genomic Encyclopedia of Type Strains, Phase IV (KMG-IV): sequencing the most valuable type-strain genomes for metagenomic binning, comparative biology and taxonomic classification.</title>
        <authorList>
            <person name="Goeker M."/>
        </authorList>
    </citation>
    <scope>NUCLEOTIDE SEQUENCE [LARGE SCALE GENOMIC DNA]</scope>
    <source>
        <strain evidence="2 3">DSM 23494</strain>
    </source>
</reference>
<dbReference type="Proteomes" id="UP001238088">
    <property type="component" value="Unassembled WGS sequence"/>
</dbReference>
<evidence type="ECO:0000256" key="1">
    <source>
        <dbReference type="SAM" id="MobiDB-lite"/>
    </source>
</evidence>
<organism evidence="2 3">
    <name type="scientific">Cytobacillus purgationiresistens</name>
    <dbReference type="NCBI Taxonomy" id="863449"/>
    <lineage>
        <taxon>Bacteria</taxon>
        <taxon>Bacillati</taxon>
        <taxon>Bacillota</taxon>
        <taxon>Bacilli</taxon>
        <taxon>Bacillales</taxon>
        <taxon>Bacillaceae</taxon>
        <taxon>Cytobacillus</taxon>
    </lineage>
</organism>
<feature type="compositionally biased region" description="Basic and acidic residues" evidence="1">
    <location>
        <begin position="11"/>
        <end position="29"/>
    </location>
</feature>
<accession>A0ABU0AE88</accession>
<proteinExistence type="predicted"/>
<gene>
    <name evidence="2" type="ORF">J2S17_001432</name>
</gene>